<dbReference type="Proteomes" id="UP000196694">
    <property type="component" value="Unassembled WGS sequence"/>
</dbReference>
<proteinExistence type="predicted"/>
<name>A0A211YR71_9CREN</name>
<reference evidence="2 3" key="1">
    <citation type="submission" date="2017-05" db="EMBL/GenBank/DDBJ databases">
        <title>The draft genome of the hyperthermophilic archaeon 'Pyrodictium delaneyi strain Hulk', an iron and nitrate reducer, reveals the capacity for sulfate reduction.</title>
        <authorList>
            <person name="Demey L.M."/>
            <person name="Miller C."/>
            <person name="Manzella M."/>
            <person name="Reguera G."/>
            <person name="Kashefi K."/>
        </authorList>
    </citation>
    <scope>NUCLEOTIDE SEQUENCE [LARGE SCALE GENOMIC DNA]</scope>
    <source>
        <strain evidence="2 3">Hulk</strain>
    </source>
</reference>
<dbReference type="AlphaFoldDB" id="A0A211YR71"/>
<evidence type="ECO:0000313" key="3">
    <source>
        <dbReference type="Proteomes" id="UP000196694"/>
    </source>
</evidence>
<keyword evidence="1" id="KW-1133">Transmembrane helix</keyword>
<dbReference type="InterPro" id="IPR013373">
    <property type="entry name" value="Flagellin/pilin_N_arc"/>
</dbReference>
<dbReference type="EMBL" id="NCQP01000001">
    <property type="protein sequence ID" value="OWJ55543.1"/>
    <property type="molecule type" value="Genomic_DNA"/>
</dbReference>
<keyword evidence="3" id="KW-1185">Reference proteome</keyword>
<evidence type="ECO:0000256" key="1">
    <source>
        <dbReference type="SAM" id="Phobius"/>
    </source>
</evidence>
<dbReference type="NCBIfam" id="TIGR02537">
    <property type="entry name" value="arch_flag_Nterm"/>
    <property type="match status" value="1"/>
</dbReference>
<gene>
    <name evidence="2" type="ORF">Pdsh_01770</name>
</gene>
<protein>
    <submittedName>
        <fullName evidence="2">Uncharacterized protein</fullName>
    </submittedName>
</protein>
<keyword evidence="1" id="KW-0812">Transmembrane</keyword>
<evidence type="ECO:0000313" key="2">
    <source>
        <dbReference type="EMBL" id="OWJ55543.1"/>
    </source>
</evidence>
<sequence>MIMVKVLRGVSPVVATALLVLIAIATAVILYLWVSGTVQTTPQTSYQLQERIKIDTVDVQSNTTHYNFTVYVRNVGDVNATLSTAYLVDPQTNSIVKVNDTLNIEIKPGNVTPLINVFENIPAGSFTGNTALVRIVTTNGVEATYMVPLK</sequence>
<accession>A0A211YR71</accession>
<keyword evidence="1" id="KW-0472">Membrane</keyword>
<organism evidence="2 3">
    <name type="scientific">Pyrodictium delaneyi</name>
    <dbReference type="NCBI Taxonomy" id="1273541"/>
    <lineage>
        <taxon>Archaea</taxon>
        <taxon>Thermoproteota</taxon>
        <taxon>Thermoprotei</taxon>
        <taxon>Desulfurococcales</taxon>
        <taxon>Pyrodictiaceae</taxon>
        <taxon>Pyrodictium</taxon>
    </lineage>
</organism>
<feature type="transmembrane region" description="Helical" evidence="1">
    <location>
        <begin position="12"/>
        <end position="34"/>
    </location>
</feature>
<comment type="caution">
    <text evidence="2">The sequence shown here is derived from an EMBL/GenBank/DDBJ whole genome shotgun (WGS) entry which is preliminary data.</text>
</comment>